<evidence type="ECO:0000313" key="1">
    <source>
        <dbReference type="EMBL" id="OES25030.1"/>
    </source>
</evidence>
<dbReference type="EMBL" id="MIPY01000053">
    <property type="protein sequence ID" value="OES25030.1"/>
    <property type="molecule type" value="Genomic_DNA"/>
</dbReference>
<sequence length="38" mass="4009">MVVVDAPAAVVAFAPFVSAVPDTTLACPSHWQKNIAQR</sequence>
<evidence type="ECO:0000313" key="2">
    <source>
        <dbReference type="Proteomes" id="UP000095392"/>
    </source>
</evidence>
<name>A0AB36FL21_ALTMA</name>
<comment type="caution">
    <text evidence="1">The sequence shown here is derived from an EMBL/GenBank/DDBJ whole genome shotgun (WGS) entry which is preliminary data.</text>
</comment>
<organism evidence="1 2">
    <name type="scientific">Alteromonas macleodii</name>
    <name type="common">Pseudoalteromonas macleodii</name>
    <dbReference type="NCBI Taxonomy" id="28108"/>
    <lineage>
        <taxon>Bacteria</taxon>
        <taxon>Pseudomonadati</taxon>
        <taxon>Pseudomonadota</taxon>
        <taxon>Gammaproteobacteria</taxon>
        <taxon>Alteromonadales</taxon>
        <taxon>Alteromonadaceae</taxon>
        <taxon>Alteromonas/Salinimonas group</taxon>
        <taxon>Alteromonas</taxon>
    </lineage>
</organism>
<proteinExistence type="predicted"/>
<reference evidence="1 2" key="1">
    <citation type="submission" date="2016-09" db="EMBL/GenBank/DDBJ databases">
        <title>Draft Genome Sequence of four Alteromonas macleodii strains isolated from copper coupons and grown long-term at elevated copper levels.</title>
        <authorList>
            <person name="Cusick K."/>
            <person name="Dale J."/>
            <person name="Little B."/>
            <person name="Biffinger J."/>
        </authorList>
    </citation>
    <scope>NUCLEOTIDE SEQUENCE [LARGE SCALE GENOMIC DNA]</scope>
    <source>
        <strain evidence="1 2">KCP01</strain>
    </source>
</reference>
<keyword evidence="2" id="KW-1185">Reference proteome</keyword>
<evidence type="ECO:0008006" key="3">
    <source>
        <dbReference type="Google" id="ProtNLM"/>
    </source>
</evidence>
<protein>
    <recommendedName>
        <fullName evidence="3">Transposase</fullName>
    </recommendedName>
</protein>
<accession>A0AB36FL21</accession>
<gene>
    <name evidence="1" type="ORF">BFV95_4498</name>
</gene>
<dbReference type="AlphaFoldDB" id="A0AB36FL21"/>
<dbReference type="Proteomes" id="UP000095392">
    <property type="component" value="Unassembled WGS sequence"/>
</dbReference>